<accession>A0A1H0V5T9</accession>
<dbReference type="AlphaFoldDB" id="A0A1H0V5T9"/>
<gene>
    <name evidence="1" type="ORF">SAMN05421507_113186</name>
</gene>
<protein>
    <submittedName>
        <fullName evidence="1">Polyketide cyclase / dehydrase and lipid transport</fullName>
    </submittedName>
</protein>
<organism evidence="1 2">
    <name type="scientific">Lentzea jiangxiensis</name>
    <dbReference type="NCBI Taxonomy" id="641025"/>
    <lineage>
        <taxon>Bacteria</taxon>
        <taxon>Bacillati</taxon>
        <taxon>Actinomycetota</taxon>
        <taxon>Actinomycetes</taxon>
        <taxon>Pseudonocardiales</taxon>
        <taxon>Pseudonocardiaceae</taxon>
        <taxon>Lentzea</taxon>
    </lineage>
</organism>
<dbReference type="Gene3D" id="3.30.530.20">
    <property type="match status" value="1"/>
</dbReference>
<evidence type="ECO:0000313" key="2">
    <source>
        <dbReference type="Proteomes" id="UP000199691"/>
    </source>
</evidence>
<dbReference type="CDD" id="cd07812">
    <property type="entry name" value="SRPBCC"/>
    <property type="match status" value="1"/>
</dbReference>
<name>A0A1H0V5T9_9PSEU</name>
<proteinExistence type="predicted"/>
<sequence length="153" mass="16924">MSESVAEVSLNVEAPIDAVWSVLADGWSYAGWVVGASHIRDVDAGWPQQGTRIHHSVGPWPFTIEDVTEVVRCEPNQLLELDARLWPVGAARITFTLRARSESLTEVHMTERAVRGPTALMPNAVQDVLLVPRNKETLQRLNALSKGRPAPFH</sequence>
<evidence type="ECO:0000313" key="1">
    <source>
        <dbReference type="EMBL" id="SDP73787.1"/>
    </source>
</evidence>
<dbReference type="Proteomes" id="UP000199691">
    <property type="component" value="Unassembled WGS sequence"/>
</dbReference>
<keyword evidence="2" id="KW-1185">Reference proteome</keyword>
<dbReference type="SUPFAM" id="SSF55961">
    <property type="entry name" value="Bet v1-like"/>
    <property type="match status" value="1"/>
</dbReference>
<reference evidence="2" key="1">
    <citation type="submission" date="2016-10" db="EMBL/GenBank/DDBJ databases">
        <authorList>
            <person name="Varghese N."/>
            <person name="Submissions S."/>
        </authorList>
    </citation>
    <scope>NUCLEOTIDE SEQUENCE [LARGE SCALE GENOMIC DNA]</scope>
    <source>
        <strain evidence="2">CGMCC 4.6609</strain>
    </source>
</reference>
<dbReference type="InterPro" id="IPR023393">
    <property type="entry name" value="START-like_dom_sf"/>
</dbReference>
<dbReference type="STRING" id="641025.SAMN05421507_113186"/>
<dbReference type="EMBL" id="FNIX01000013">
    <property type="protein sequence ID" value="SDP73787.1"/>
    <property type="molecule type" value="Genomic_DNA"/>
</dbReference>